<gene>
    <name evidence="8" type="primary">prmC</name>
    <name evidence="8" type="ORF">COR50_11290</name>
</gene>
<dbReference type="OrthoDB" id="9800643at2"/>
<name>A0A291QV31_9BACT</name>
<comment type="catalytic activity">
    <reaction evidence="5">
        <text>L-glutaminyl-[peptide chain release factor] + S-adenosyl-L-methionine = N(5)-methyl-L-glutaminyl-[peptide chain release factor] + S-adenosyl-L-homocysteine + H(+)</text>
        <dbReference type="Rhea" id="RHEA:42896"/>
        <dbReference type="Rhea" id="RHEA-COMP:10271"/>
        <dbReference type="Rhea" id="RHEA-COMP:10272"/>
        <dbReference type="ChEBI" id="CHEBI:15378"/>
        <dbReference type="ChEBI" id="CHEBI:30011"/>
        <dbReference type="ChEBI" id="CHEBI:57856"/>
        <dbReference type="ChEBI" id="CHEBI:59789"/>
        <dbReference type="ChEBI" id="CHEBI:61891"/>
        <dbReference type="EC" id="2.1.1.297"/>
    </reaction>
</comment>
<proteinExistence type="predicted"/>
<evidence type="ECO:0000256" key="5">
    <source>
        <dbReference type="ARBA" id="ARBA00048391"/>
    </source>
</evidence>
<dbReference type="PROSITE" id="PS00092">
    <property type="entry name" value="N6_MTASE"/>
    <property type="match status" value="1"/>
</dbReference>
<dbReference type="Pfam" id="PF05175">
    <property type="entry name" value="MTS"/>
    <property type="match status" value="1"/>
</dbReference>
<protein>
    <recommendedName>
        <fullName evidence="1">peptide chain release factor N(5)-glutamine methyltransferase</fullName>
        <ecNumber evidence="1">2.1.1.297</ecNumber>
    </recommendedName>
</protein>
<dbReference type="NCBIfam" id="TIGR00536">
    <property type="entry name" value="hemK_fam"/>
    <property type="match status" value="1"/>
</dbReference>
<evidence type="ECO:0000313" key="8">
    <source>
        <dbReference type="EMBL" id="ATL47704.1"/>
    </source>
</evidence>
<dbReference type="NCBIfam" id="TIGR03534">
    <property type="entry name" value="RF_mod_PrmC"/>
    <property type="match status" value="1"/>
</dbReference>
<dbReference type="InterPro" id="IPR019874">
    <property type="entry name" value="RF_methyltr_PrmC"/>
</dbReference>
<evidence type="ECO:0000313" key="9">
    <source>
        <dbReference type="Proteomes" id="UP000220133"/>
    </source>
</evidence>
<dbReference type="InterPro" id="IPR050320">
    <property type="entry name" value="N5-glutamine_MTase"/>
</dbReference>
<dbReference type="PANTHER" id="PTHR18895:SF74">
    <property type="entry name" value="MTRF1L RELEASE FACTOR GLUTAMINE METHYLTRANSFERASE"/>
    <property type="match status" value="1"/>
</dbReference>
<feature type="domain" description="Methyltransferase small" evidence="6">
    <location>
        <begin position="114"/>
        <end position="200"/>
    </location>
</feature>
<dbReference type="InterPro" id="IPR007848">
    <property type="entry name" value="Small_mtfrase_dom"/>
</dbReference>
<dbReference type="InterPro" id="IPR040758">
    <property type="entry name" value="PrmC_N"/>
</dbReference>
<dbReference type="Gene3D" id="1.10.8.10">
    <property type="entry name" value="DNA helicase RuvA subunit, C-terminal domain"/>
    <property type="match status" value="1"/>
</dbReference>
<dbReference type="CDD" id="cd02440">
    <property type="entry name" value="AdoMet_MTases"/>
    <property type="match status" value="1"/>
</dbReference>
<dbReference type="PANTHER" id="PTHR18895">
    <property type="entry name" value="HEMK METHYLTRANSFERASE"/>
    <property type="match status" value="1"/>
</dbReference>
<keyword evidence="4" id="KW-0949">S-adenosyl-L-methionine</keyword>
<sequence length="284" mass="32244">MTIQSAFAFALQQLQSIYDSRESATIANILLEHISGYNKMDRILFKDESLDASQEAKLLLAIQSLLAHQPLQYIIEAAWFYGMQFYVNQHVLIPRPETEELVSWVLEEQHTMHGEVNIIDIGTGSGCIPISIKKHWEAANVYGIDLSETALEVARKNAEQLQVEVNFTGQDILRANALEQLPTFDIIVSNPPYIKESEKKQMQKNVLDYEPGIALFVPDHDPMLFYRTIASIAMEKLRKGGKIFFEINEAHAPEVEGCLHDAGFHNVLRKQDIFGKDRMVSGRK</sequence>
<evidence type="ECO:0000259" key="6">
    <source>
        <dbReference type="Pfam" id="PF05175"/>
    </source>
</evidence>
<evidence type="ECO:0000256" key="2">
    <source>
        <dbReference type="ARBA" id="ARBA00022603"/>
    </source>
</evidence>
<dbReference type="InterPro" id="IPR029063">
    <property type="entry name" value="SAM-dependent_MTases_sf"/>
</dbReference>
<dbReference type="EC" id="2.1.1.297" evidence="1"/>
<dbReference type="GO" id="GO:0003676">
    <property type="term" value="F:nucleic acid binding"/>
    <property type="evidence" value="ECO:0007669"/>
    <property type="project" value="InterPro"/>
</dbReference>
<organism evidence="8 9">
    <name type="scientific">Chitinophaga caeni</name>
    <dbReference type="NCBI Taxonomy" id="2029983"/>
    <lineage>
        <taxon>Bacteria</taxon>
        <taxon>Pseudomonadati</taxon>
        <taxon>Bacteroidota</taxon>
        <taxon>Chitinophagia</taxon>
        <taxon>Chitinophagales</taxon>
        <taxon>Chitinophagaceae</taxon>
        <taxon>Chitinophaga</taxon>
    </lineage>
</organism>
<dbReference type="KEGG" id="cbae:COR50_11290"/>
<dbReference type="RefSeq" id="WP_098194081.1">
    <property type="nucleotide sequence ID" value="NZ_CP023777.1"/>
</dbReference>
<dbReference type="Proteomes" id="UP000220133">
    <property type="component" value="Chromosome"/>
</dbReference>
<dbReference type="InterPro" id="IPR002052">
    <property type="entry name" value="DNA_methylase_N6_adenine_CS"/>
</dbReference>
<evidence type="ECO:0000259" key="7">
    <source>
        <dbReference type="Pfam" id="PF17827"/>
    </source>
</evidence>
<keyword evidence="9" id="KW-1185">Reference proteome</keyword>
<dbReference type="AlphaFoldDB" id="A0A291QV31"/>
<dbReference type="InterPro" id="IPR004556">
    <property type="entry name" value="HemK-like"/>
</dbReference>
<evidence type="ECO:0000256" key="3">
    <source>
        <dbReference type="ARBA" id="ARBA00022679"/>
    </source>
</evidence>
<dbReference type="GO" id="GO:0032259">
    <property type="term" value="P:methylation"/>
    <property type="evidence" value="ECO:0007669"/>
    <property type="project" value="UniProtKB-KW"/>
</dbReference>
<reference evidence="8 9" key="1">
    <citation type="submission" date="2017-10" db="EMBL/GenBank/DDBJ databases">
        <title>Paenichitinophaga pekingensis gen. nov., sp. nov., isolated from activated sludge.</title>
        <authorList>
            <person name="Jin D."/>
            <person name="Kong X."/>
            <person name="Deng Y."/>
            <person name="Bai Z."/>
        </authorList>
    </citation>
    <scope>NUCLEOTIDE SEQUENCE [LARGE SCALE GENOMIC DNA]</scope>
    <source>
        <strain evidence="8 9">13</strain>
    </source>
</reference>
<dbReference type="Pfam" id="PF17827">
    <property type="entry name" value="PrmC_N"/>
    <property type="match status" value="1"/>
</dbReference>
<accession>A0A291QV31</accession>
<evidence type="ECO:0000256" key="4">
    <source>
        <dbReference type="ARBA" id="ARBA00022691"/>
    </source>
</evidence>
<evidence type="ECO:0000256" key="1">
    <source>
        <dbReference type="ARBA" id="ARBA00012771"/>
    </source>
</evidence>
<keyword evidence="3 8" id="KW-0808">Transferase</keyword>
<keyword evidence="2 8" id="KW-0489">Methyltransferase</keyword>
<dbReference type="Gene3D" id="3.40.50.150">
    <property type="entry name" value="Vaccinia Virus protein VP39"/>
    <property type="match status" value="1"/>
</dbReference>
<dbReference type="SUPFAM" id="SSF53335">
    <property type="entry name" value="S-adenosyl-L-methionine-dependent methyltransferases"/>
    <property type="match status" value="1"/>
</dbReference>
<dbReference type="GO" id="GO:0102559">
    <property type="term" value="F:peptide chain release factor N(5)-glutamine methyltransferase activity"/>
    <property type="evidence" value="ECO:0007669"/>
    <property type="project" value="UniProtKB-EC"/>
</dbReference>
<dbReference type="EMBL" id="CP023777">
    <property type="protein sequence ID" value="ATL47704.1"/>
    <property type="molecule type" value="Genomic_DNA"/>
</dbReference>
<feature type="domain" description="Release factor glutamine methyltransferase N-terminal" evidence="7">
    <location>
        <begin position="7"/>
        <end position="75"/>
    </location>
</feature>